<evidence type="ECO:0000256" key="12">
    <source>
        <dbReference type="RuleBase" id="RU000679"/>
    </source>
</evidence>
<dbReference type="InterPro" id="IPR001873">
    <property type="entry name" value="ENaC"/>
</dbReference>
<name>A0A3M6U1G8_POCDA</name>
<dbReference type="Proteomes" id="UP000275408">
    <property type="component" value="Unassembled WGS sequence"/>
</dbReference>
<sequence length="130" mass="15097">MWPAWVHFEDKKLDRCPVACESVEFSAQLSYSRYPANAYADLLLSKRKNLTGTPEENRRFLRDNLLELRIYFESLTYSDVKQVPSYDLYNLLGDVGGQIGLFLGASLLTLVEYLDLLAMVLFTKYKYHNK</sequence>
<evidence type="ECO:0000256" key="4">
    <source>
        <dbReference type="ARBA" id="ARBA00022692"/>
    </source>
</evidence>
<keyword evidence="8 13" id="KW-0472">Membrane</keyword>
<dbReference type="Pfam" id="PF00858">
    <property type="entry name" value="ASC"/>
    <property type="match status" value="1"/>
</dbReference>
<feature type="transmembrane region" description="Helical" evidence="13">
    <location>
        <begin position="99"/>
        <end position="122"/>
    </location>
</feature>
<dbReference type="PANTHER" id="PTHR11690:SF300">
    <property type="entry name" value="PICKPOCKET PROTEIN 19"/>
    <property type="match status" value="1"/>
</dbReference>
<evidence type="ECO:0000256" key="8">
    <source>
        <dbReference type="ARBA" id="ARBA00023136"/>
    </source>
</evidence>
<keyword evidence="9" id="KW-0325">Glycoprotein</keyword>
<comment type="subcellular location">
    <subcellularLocation>
        <location evidence="1">Membrane</location>
        <topology evidence="1">Multi-pass membrane protein</topology>
    </subcellularLocation>
</comment>
<evidence type="ECO:0000256" key="11">
    <source>
        <dbReference type="ARBA" id="ARBA00023303"/>
    </source>
</evidence>
<evidence type="ECO:0000256" key="13">
    <source>
        <dbReference type="SAM" id="Phobius"/>
    </source>
</evidence>
<keyword evidence="5 13" id="KW-1133">Transmembrane helix</keyword>
<dbReference type="AlphaFoldDB" id="A0A3M6U1G8"/>
<accession>A0A3M6U1G8</accession>
<comment type="caution">
    <text evidence="14">The sequence shown here is derived from an EMBL/GenBank/DDBJ whole genome shotgun (WGS) entry which is preliminary data.</text>
</comment>
<evidence type="ECO:0000256" key="2">
    <source>
        <dbReference type="ARBA" id="ARBA00022448"/>
    </source>
</evidence>
<organism evidence="14 15">
    <name type="scientific">Pocillopora damicornis</name>
    <name type="common">Cauliflower coral</name>
    <name type="synonym">Millepora damicornis</name>
    <dbReference type="NCBI Taxonomy" id="46731"/>
    <lineage>
        <taxon>Eukaryota</taxon>
        <taxon>Metazoa</taxon>
        <taxon>Cnidaria</taxon>
        <taxon>Anthozoa</taxon>
        <taxon>Hexacorallia</taxon>
        <taxon>Scleractinia</taxon>
        <taxon>Astrocoeniina</taxon>
        <taxon>Pocilloporidae</taxon>
        <taxon>Pocillopora</taxon>
    </lineage>
</organism>
<dbReference type="PRINTS" id="PR01078">
    <property type="entry name" value="AMINACHANNEL"/>
</dbReference>
<keyword evidence="10 12" id="KW-0739">Sodium transport</keyword>
<dbReference type="PANTHER" id="PTHR11690">
    <property type="entry name" value="AMILORIDE-SENSITIVE SODIUM CHANNEL-RELATED"/>
    <property type="match status" value="1"/>
</dbReference>
<keyword evidence="6" id="KW-0915">Sodium</keyword>
<comment type="similarity">
    <text evidence="12">Belongs to the amiloride-sensitive sodium channel (TC 1.A.6) family.</text>
</comment>
<keyword evidence="15" id="KW-1185">Reference proteome</keyword>
<gene>
    <name evidence="14" type="ORF">pdam_00002209</name>
</gene>
<dbReference type="GO" id="GO:0015280">
    <property type="term" value="F:ligand-gated sodium channel activity"/>
    <property type="evidence" value="ECO:0007669"/>
    <property type="project" value="TreeGrafter"/>
</dbReference>
<evidence type="ECO:0000313" key="14">
    <source>
        <dbReference type="EMBL" id="RMX47500.1"/>
    </source>
</evidence>
<evidence type="ECO:0000256" key="1">
    <source>
        <dbReference type="ARBA" id="ARBA00004141"/>
    </source>
</evidence>
<protein>
    <submittedName>
        <fullName evidence="14">Uncharacterized protein</fullName>
    </submittedName>
</protein>
<keyword evidence="3 12" id="KW-0894">Sodium channel</keyword>
<keyword evidence="11 12" id="KW-0407">Ion channel</keyword>
<evidence type="ECO:0000256" key="5">
    <source>
        <dbReference type="ARBA" id="ARBA00022989"/>
    </source>
</evidence>
<dbReference type="FunFam" id="1.10.287.770:FF:000001">
    <property type="entry name" value="Acid-sensing ion channel subunit 1"/>
    <property type="match status" value="1"/>
</dbReference>
<proteinExistence type="inferred from homology"/>
<evidence type="ECO:0000256" key="7">
    <source>
        <dbReference type="ARBA" id="ARBA00023065"/>
    </source>
</evidence>
<keyword evidence="2 12" id="KW-0813">Transport</keyword>
<evidence type="ECO:0000256" key="9">
    <source>
        <dbReference type="ARBA" id="ARBA00023180"/>
    </source>
</evidence>
<dbReference type="OrthoDB" id="8065060at2759"/>
<dbReference type="EMBL" id="RCHS01002416">
    <property type="protein sequence ID" value="RMX47500.1"/>
    <property type="molecule type" value="Genomic_DNA"/>
</dbReference>
<evidence type="ECO:0000256" key="6">
    <source>
        <dbReference type="ARBA" id="ARBA00023053"/>
    </source>
</evidence>
<evidence type="ECO:0000256" key="3">
    <source>
        <dbReference type="ARBA" id="ARBA00022461"/>
    </source>
</evidence>
<dbReference type="Gene3D" id="1.10.287.770">
    <property type="entry name" value="YojJ-like"/>
    <property type="match status" value="1"/>
</dbReference>
<keyword evidence="7 12" id="KW-0406">Ion transport</keyword>
<evidence type="ECO:0000256" key="10">
    <source>
        <dbReference type="ARBA" id="ARBA00023201"/>
    </source>
</evidence>
<reference evidence="14 15" key="1">
    <citation type="journal article" date="2018" name="Sci. Rep.">
        <title>Comparative analysis of the Pocillopora damicornis genome highlights role of immune system in coral evolution.</title>
        <authorList>
            <person name="Cunning R."/>
            <person name="Bay R.A."/>
            <person name="Gillette P."/>
            <person name="Baker A.C."/>
            <person name="Traylor-Knowles N."/>
        </authorList>
    </citation>
    <scope>NUCLEOTIDE SEQUENCE [LARGE SCALE GENOMIC DNA]</scope>
    <source>
        <strain evidence="14">RSMAS</strain>
        <tissue evidence="14">Whole animal</tissue>
    </source>
</reference>
<keyword evidence="4 12" id="KW-0812">Transmembrane</keyword>
<evidence type="ECO:0000313" key="15">
    <source>
        <dbReference type="Proteomes" id="UP000275408"/>
    </source>
</evidence>
<dbReference type="GO" id="GO:0005886">
    <property type="term" value="C:plasma membrane"/>
    <property type="evidence" value="ECO:0007669"/>
    <property type="project" value="TreeGrafter"/>
</dbReference>